<evidence type="ECO:0000313" key="2">
    <source>
        <dbReference type="EMBL" id="AFZ54883.1"/>
    </source>
</evidence>
<dbReference type="HOGENOM" id="CLU_3167071_0_0_3"/>
<dbReference type="KEGG" id="can:Cyan10605_2816"/>
<accession>K9Z926</accession>
<dbReference type="AlphaFoldDB" id="K9Z926"/>
<keyword evidence="3" id="KW-1185">Reference proteome</keyword>
<evidence type="ECO:0000313" key="3">
    <source>
        <dbReference type="Proteomes" id="UP000010480"/>
    </source>
</evidence>
<dbReference type="EMBL" id="CP003947">
    <property type="protein sequence ID" value="AFZ54883.1"/>
    <property type="molecule type" value="Genomic_DNA"/>
</dbReference>
<dbReference type="RefSeq" id="WP_015220605.1">
    <property type="nucleotide sequence ID" value="NC_019776.1"/>
</dbReference>
<sequence>MLHSLTSVRDKFSSMNDGEKGKGQGENLKGQWAKVNSVGVLGRIVDS</sequence>
<evidence type="ECO:0000256" key="1">
    <source>
        <dbReference type="SAM" id="MobiDB-lite"/>
    </source>
</evidence>
<proteinExistence type="predicted"/>
<dbReference type="STRING" id="755178.Cyan10605_2816"/>
<gene>
    <name evidence="2" type="ordered locus">Cyan10605_2816</name>
</gene>
<feature type="region of interest" description="Disordered" evidence="1">
    <location>
        <begin position="1"/>
        <end position="30"/>
    </location>
</feature>
<reference evidence="3" key="1">
    <citation type="journal article" date="2013" name="Proc. Natl. Acad. Sci. U.S.A.">
        <title>Improving the coverage of the cyanobacterial phylum using diversity-driven genome sequencing.</title>
        <authorList>
            <person name="Shih P.M."/>
            <person name="Wu D."/>
            <person name="Latifi A."/>
            <person name="Axen S.D."/>
            <person name="Fewer D.P."/>
            <person name="Talla E."/>
            <person name="Calteau A."/>
            <person name="Cai F."/>
            <person name="Tandeau de Marsac N."/>
            <person name="Rippka R."/>
            <person name="Herdman M."/>
            <person name="Sivonen K."/>
            <person name="Coursin T."/>
            <person name="Laurent T."/>
            <person name="Goodwin L."/>
            <person name="Nolan M."/>
            <person name="Davenport K.W."/>
            <person name="Han C.S."/>
            <person name="Rubin E.M."/>
            <person name="Eisen J.A."/>
            <person name="Woyke T."/>
            <person name="Gugger M."/>
            <person name="Kerfeld C.A."/>
        </authorList>
    </citation>
    <scope>NUCLEOTIDE SEQUENCE [LARGE SCALE GENOMIC DNA]</scope>
    <source>
        <strain evidence="3">PCC 10605</strain>
    </source>
</reference>
<dbReference type="Proteomes" id="UP000010480">
    <property type="component" value="Chromosome"/>
</dbReference>
<protein>
    <submittedName>
        <fullName evidence="2">Uncharacterized protein</fullName>
    </submittedName>
</protein>
<name>K9Z926_CYAAP</name>
<feature type="compositionally biased region" description="Basic and acidic residues" evidence="1">
    <location>
        <begin position="8"/>
        <end position="23"/>
    </location>
</feature>
<organism evidence="2 3">
    <name type="scientific">Cyanobacterium aponinum (strain PCC 10605)</name>
    <dbReference type="NCBI Taxonomy" id="755178"/>
    <lineage>
        <taxon>Bacteria</taxon>
        <taxon>Bacillati</taxon>
        <taxon>Cyanobacteriota</taxon>
        <taxon>Cyanophyceae</taxon>
        <taxon>Oscillatoriophycideae</taxon>
        <taxon>Chroococcales</taxon>
        <taxon>Geminocystaceae</taxon>
        <taxon>Cyanobacterium</taxon>
    </lineage>
</organism>